<dbReference type="Proteomes" id="UP000192513">
    <property type="component" value="Unassembled WGS sequence"/>
</dbReference>
<dbReference type="InterPro" id="IPR000383">
    <property type="entry name" value="Xaa-Pro-like_dom"/>
</dbReference>
<dbReference type="InterPro" id="IPR008979">
    <property type="entry name" value="Galactose-bd-like_sf"/>
</dbReference>
<dbReference type="EMBL" id="MVIE01000033">
    <property type="protein sequence ID" value="ORB36092.1"/>
    <property type="molecule type" value="Genomic_DNA"/>
</dbReference>
<evidence type="ECO:0000259" key="2">
    <source>
        <dbReference type="SMART" id="SM00939"/>
    </source>
</evidence>
<dbReference type="PANTHER" id="PTHR43056:SF10">
    <property type="entry name" value="COCE_NOND FAMILY, PUTATIVE (AFU_ORTHOLOGUE AFUA_7G00600)-RELATED"/>
    <property type="match status" value="1"/>
</dbReference>
<dbReference type="InterPro" id="IPR005674">
    <property type="entry name" value="CocE/Ser_esterase"/>
</dbReference>
<dbReference type="Pfam" id="PF08530">
    <property type="entry name" value="PepX_C"/>
    <property type="match status" value="1"/>
</dbReference>
<dbReference type="Gene3D" id="2.60.120.260">
    <property type="entry name" value="Galactose-binding domain-like"/>
    <property type="match status" value="1"/>
</dbReference>
<name>A0A1X0I5S3_9MYCO</name>
<reference evidence="3 4" key="1">
    <citation type="submission" date="2017-02" db="EMBL/GenBank/DDBJ databases">
        <title>The new phylogeny of genus Mycobacterium.</title>
        <authorList>
            <person name="Tortoli E."/>
            <person name="Trovato A."/>
            <person name="Cirillo D.M."/>
        </authorList>
    </citation>
    <scope>NUCLEOTIDE SEQUENCE [LARGE SCALE GENOMIC DNA]</scope>
    <source>
        <strain evidence="3 4">DSM 45000</strain>
    </source>
</reference>
<dbReference type="AlphaFoldDB" id="A0A1X0I5S3"/>
<dbReference type="SMART" id="SM00939">
    <property type="entry name" value="PepX_C"/>
    <property type="match status" value="1"/>
</dbReference>
<dbReference type="OrthoDB" id="5240615at2"/>
<evidence type="ECO:0000256" key="1">
    <source>
        <dbReference type="ARBA" id="ARBA00022801"/>
    </source>
</evidence>
<dbReference type="GO" id="GO:0008239">
    <property type="term" value="F:dipeptidyl-peptidase activity"/>
    <property type="evidence" value="ECO:0007669"/>
    <property type="project" value="InterPro"/>
</dbReference>
<dbReference type="Gene3D" id="3.40.50.1820">
    <property type="entry name" value="alpha/beta hydrolase"/>
    <property type="match status" value="1"/>
</dbReference>
<proteinExistence type="predicted"/>
<keyword evidence="4" id="KW-1185">Reference proteome</keyword>
<dbReference type="Gene3D" id="1.10.3020.10">
    <property type="entry name" value="alpha-amino acid ester hydrolase ( Helical cap domain)"/>
    <property type="match status" value="1"/>
</dbReference>
<organism evidence="3 4">
    <name type="scientific">Mycobacterium paraseoulense</name>
    <dbReference type="NCBI Taxonomy" id="590652"/>
    <lineage>
        <taxon>Bacteria</taxon>
        <taxon>Bacillati</taxon>
        <taxon>Actinomycetota</taxon>
        <taxon>Actinomycetes</taxon>
        <taxon>Mycobacteriales</taxon>
        <taxon>Mycobacteriaceae</taxon>
        <taxon>Mycobacterium</taxon>
    </lineage>
</organism>
<gene>
    <name evidence="3" type="ORF">BST39_21360</name>
</gene>
<dbReference type="InterPro" id="IPR029058">
    <property type="entry name" value="AB_hydrolase_fold"/>
</dbReference>
<comment type="caution">
    <text evidence="3">The sequence shown here is derived from an EMBL/GenBank/DDBJ whole genome shotgun (WGS) entry which is preliminary data.</text>
</comment>
<accession>A0A1X0I5S3</accession>
<dbReference type="SUPFAM" id="SSF49785">
    <property type="entry name" value="Galactose-binding domain-like"/>
    <property type="match status" value="1"/>
</dbReference>
<evidence type="ECO:0000313" key="4">
    <source>
        <dbReference type="Proteomes" id="UP000192513"/>
    </source>
</evidence>
<dbReference type="STRING" id="590652.BST39_21360"/>
<dbReference type="NCBIfam" id="TIGR00976">
    <property type="entry name" value="CocE_NonD"/>
    <property type="match status" value="1"/>
</dbReference>
<sequence length="576" mass="62158">MSITSTRAVQPSLHTLRHLGGKAVGRLLGLPAATTDYAVERVRVPMRDGVELVADHYAPTTAAAAGTLLVRGPYGRAFPFSLVFAALYAARGYHVVLQSVRGTFGSGGDFEPMASEAADGADTVAWLREQPWFTGRFATVGLSYLGYTQWALLTDPPPELAAAVITVGPHDFNASVWGTGSFAINDFLGWSDMVAHQEDRVRARSALRQLQNRRHVTRAALGLPVGETARALLGAGAPWFESWVEHADPTDPFWDRLRCGDALDRVDVPVLLIGGWQDIFVRQTLQQYGHLRRRGVDVALTMGPWTHTQLLTTGLSTCVRESLDWLGSHLGGAPGPHRPSRVHVYVTGSDKGQGWRNVADWPPATTERALYLRPGGHLGETAPTDLTRLAPATFRYDPADPTPTTGGPLLSPNGGYRDDSRLASRDDVLAFTSLTLTHDVCVYGSPAVELAHGTDNPHADLFVRVSEVDAKGRSTNVSDGYRRLGAIAKNSRKTVRVELDGIAHRFRAGSRIRVLIAGSWFPRYARNLGTGEPTLTGRQSKPVTHTVRYGRSRLLLPVGPGDLSGNGAADAGGDLG</sequence>
<dbReference type="PANTHER" id="PTHR43056">
    <property type="entry name" value="PEPTIDASE S9 PROLYL OLIGOPEPTIDASE"/>
    <property type="match status" value="1"/>
</dbReference>
<dbReference type="InterPro" id="IPR013736">
    <property type="entry name" value="Xaa-Pro_dipept_C"/>
</dbReference>
<protein>
    <submittedName>
        <fullName evidence="3">Hydrolase</fullName>
    </submittedName>
</protein>
<dbReference type="Pfam" id="PF02129">
    <property type="entry name" value="Peptidase_S15"/>
    <property type="match status" value="1"/>
</dbReference>
<dbReference type="SUPFAM" id="SSF53474">
    <property type="entry name" value="alpha/beta-Hydrolases"/>
    <property type="match status" value="1"/>
</dbReference>
<keyword evidence="1 3" id="KW-0378">Hydrolase</keyword>
<feature type="domain" description="Xaa-Pro dipeptidyl-peptidase C-terminal" evidence="2">
    <location>
        <begin position="323"/>
        <end position="555"/>
    </location>
</feature>
<evidence type="ECO:0000313" key="3">
    <source>
        <dbReference type="EMBL" id="ORB36092.1"/>
    </source>
</evidence>
<dbReference type="RefSeq" id="WP_083173937.1">
    <property type="nucleotide sequence ID" value="NZ_AP022619.1"/>
</dbReference>
<dbReference type="InterPro" id="IPR050585">
    <property type="entry name" value="Xaa-Pro_dipeptidyl-ppase/CocE"/>
</dbReference>